<dbReference type="GO" id="GO:0003723">
    <property type="term" value="F:RNA binding"/>
    <property type="evidence" value="ECO:0007669"/>
    <property type="project" value="UniProtKB-UniRule"/>
</dbReference>
<dbReference type="GO" id="GO:0005737">
    <property type="term" value="C:cytoplasm"/>
    <property type="evidence" value="ECO:0007669"/>
    <property type="project" value="UniProtKB-SubCell"/>
</dbReference>
<dbReference type="RefSeq" id="XP_032148224.1">
    <property type="nucleotide sequence ID" value="XM_032292333.1"/>
</dbReference>
<feature type="compositionally biased region" description="Low complexity" evidence="8">
    <location>
        <begin position="336"/>
        <end position="350"/>
    </location>
</feature>
<evidence type="ECO:0000256" key="1">
    <source>
        <dbReference type="ARBA" id="ARBA00004496"/>
    </source>
</evidence>
<dbReference type="InterPro" id="IPR004087">
    <property type="entry name" value="KH_dom"/>
</dbReference>
<keyword evidence="2" id="KW-0963">Cytoplasm</keyword>
<accession>A0A6J3J1Y4</accession>
<dbReference type="InterPro" id="IPR036612">
    <property type="entry name" value="KH_dom_type_1_sf"/>
</dbReference>
<dbReference type="GO" id="GO:0003677">
    <property type="term" value="F:DNA binding"/>
    <property type="evidence" value="ECO:0007669"/>
    <property type="project" value="UniProtKB-KW"/>
</dbReference>
<dbReference type="GO" id="GO:0039694">
    <property type="term" value="P:viral RNA genome replication"/>
    <property type="evidence" value="ECO:0007669"/>
    <property type="project" value="UniProtKB-ARBA"/>
</dbReference>
<feature type="domain" description="K Homology" evidence="9">
    <location>
        <begin position="96"/>
        <end position="167"/>
    </location>
</feature>
<keyword evidence="10" id="KW-1185">Reference proteome</keyword>
<name>A0A6J3J1Y4_SAPAP</name>
<reference evidence="11" key="1">
    <citation type="submission" date="2025-08" db="UniProtKB">
        <authorList>
            <consortium name="RefSeq"/>
        </authorList>
    </citation>
    <scope>IDENTIFICATION</scope>
    <source>
        <tissue evidence="11">Blood</tissue>
    </source>
</reference>
<evidence type="ECO:0000256" key="5">
    <source>
        <dbReference type="ARBA" id="ARBA00023125"/>
    </source>
</evidence>
<evidence type="ECO:0000256" key="6">
    <source>
        <dbReference type="ARBA" id="ARBA00023274"/>
    </source>
</evidence>
<dbReference type="SMART" id="SM00322">
    <property type="entry name" value="KH"/>
    <property type="match status" value="3"/>
</dbReference>
<evidence type="ECO:0000313" key="11">
    <source>
        <dbReference type="RefSeq" id="XP_032148224.1"/>
    </source>
</evidence>
<dbReference type="PANTHER" id="PTHR10288">
    <property type="entry name" value="KH DOMAIN CONTAINING RNA BINDING PROTEIN"/>
    <property type="match status" value="1"/>
</dbReference>
<feature type="domain" description="K Homology" evidence="9">
    <location>
        <begin position="12"/>
        <end position="80"/>
    </location>
</feature>
<dbReference type="CDD" id="cd22521">
    <property type="entry name" value="KH-I_PCBP1_2_rpt3"/>
    <property type="match status" value="1"/>
</dbReference>
<gene>
    <name evidence="11" type="primary">PCBP2</name>
</gene>
<keyword evidence="4 7" id="KW-0694">RNA-binding</keyword>
<dbReference type="CTD" id="5094"/>
<dbReference type="GeneID" id="116560722"/>
<feature type="region of interest" description="Disordered" evidence="8">
    <location>
        <begin position="332"/>
        <end position="366"/>
    </location>
</feature>
<evidence type="ECO:0000259" key="9">
    <source>
        <dbReference type="SMART" id="SM00322"/>
    </source>
</evidence>
<evidence type="ECO:0000256" key="2">
    <source>
        <dbReference type="ARBA" id="ARBA00022490"/>
    </source>
</evidence>
<protein>
    <submittedName>
        <fullName evidence="11">Poly(RC)-binding protein 2 isoform X18</fullName>
    </submittedName>
</protein>
<evidence type="ECO:0000256" key="3">
    <source>
        <dbReference type="ARBA" id="ARBA00022737"/>
    </source>
</evidence>
<evidence type="ECO:0000313" key="10">
    <source>
        <dbReference type="Proteomes" id="UP000504640"/>
    </source>
</evidence>
<dbReference type="Pfam" id="PF00013">
    <property type="entry name" value="KH_1"/>
    <property type="match status" value="3"/>
</dbReference>
<evidence type="ECO:0000256" key="8">
    <source>
        <dbReference type="SAM" id="MobiDB-lite"/>
    </source>
</evidence>
<feature type="compositionally biased region" description="Polar residues" evidence="8">
    <location>
        <begin position="351"/>
        <end position="362"/>
    </location>
</feature>
<dbReference type="PROSITE" id="PS50084">
    <property type="entry name" value="KH_TYPE_1"/>
    <property type="match status" value="3"/>
</dbReference>
<evidence type="ECO:0000256" key="4">
    <source>
        <dbReference type="ARBA" id="ARBA00022884"/>
    </source>
</evidence>
<proteinExistence type="predicted"/>
<dbReference type="GO" id="GO:1990904">
    <property type="term" value="C:ribonucleoprotein complex"/>
    <property type="evidence" value="ECO:0007669"/>
    <property type="project" value="UniProtKB-KW"/>
</dbReference>
<keyword evidence="5" id="KW-0238">DNA-binding</keyword>
<organism evidence="10 11">
    <name type="scientific">Sapajus apella</name>
    <name type="common">Brown-capped capuchin</name>
    <name type="synonym">Cebus apella</name>
    <dbReference type="NCBI Taxonomy" id="9515"/>
    <lineage>
        <taxon>Eukaryota</taxon>
        <taxon>Metazoa</taxon>
        <taxon>Chordata</taxon>
        <taxon>Craniata</taxon>
        <taxon>Vertebrata</taxon>
        <taxon>Euteleostomi</taxon>
        <taxon>Mammalia</taxon>
        <taxon>Eutheria</taxon>
        <taxon>Euarchontoglires</taxon>
        <taxon>Primates</taxon>
        <taxon>Haplorrhini</taxon>
        <taxon>Platyrrhini</taxon>
        <taxon>Cebidae</taxon>
        <taxon>Cebinae</taxon>
        <taxon>Sapajus</taxon>
    </lineage>
</organism>
<keyword evidence="6" id="KW-0687">Ribonucleoprotein</keyword>
<sequence>MDTGVIEGGLNVTLTIRLLMHGKEVGSIIGKKGESVKKMREESGARINISEGNCPERIITLAGPTNAIFKAFAMIIDKLEEDISSSMTNSTAASRPPVTLRLVVPASQCGSLIGKGGCKIKEIRESTGAQVQVAGDMLPNSTERAITIAGIPQSIIECVKQICVVMLETLSQSPPKGVTIPYRPKPSSSPVIFAGGQLTKLHQLAMQQSHFPMTHGNTGFSGIESSSPEVKGYWAGLDASAQTTSHELTIPNDLIGCIIGRQGAKINEIRQMSGAQIKIANPVEGSTDRQVTITGSAASISLAQYLINVSLENAKPSSQAASVTIPDHLSINLSQPSTPSSSSSSTTTPSLATAGTSDAPSSLPNPLPTAPCVSSLLGMKPIPLLALNVVSAAKGTGASATTTTNSAVPCVTNKLKGEKQRFSPY</sequence>
<dbReference type="InterPro" id="IPR004088">
    <property type="entry name" value="KH_dom_type_1"/>
</dbReference>
<dbReference type="AlphaFoldDB" id="A0A6J3J1Y4"/>
<dbReference type="FunFam" id="3.30.1370.10:FF:000003">
    <property type="entry name" value="poly(RC)-binding protein 2 isoform X1"/>
    <property type="match status" value="1"/>
</dbReference>
<dbReference type="Proteomes" id="UP000504640">
    <property type="component" value="Unplaced"/>
</dbReference>
<dbReference type="CDD" id="cd22515">
    <property type="entry name" value="KH-I_PCBP1_2_rpt1"/>
    <property type="match status" value="1"/>
</dbReference>
<dbReference type="CDD" id="cd22518">
    <property type="entry name" value="KH-I_PCBP1_2_rpt2"/>
    <property type="match status" value="1"/>
</dbReference>
<feature type="domain" description="K Homology" evidence="9">
    <location>
        <begin position="242"/>
        <end position="312"/>
    </location>
</feature>
<dbReference type="SUPFAM" id="SSF54791">
    <property type="entry name" value="Eukaryotic type KH-domain (KH-domain type I)"/>
    <property type="match status" value="3"/>
</dbReference>
<evidence type="ECO:0000256" key="7">
    <source>
        <dbReference type="PROSITE-ProRule" id="PRU00117"/>
    </source>
</evidence>
<comment type="subcellular location">
    <subcellularLocation>
        <location evidence="1">Cytoplasm</location>
    </subcellularLocation>
</comment>
<dbReference type="FunFam" id="3.30.1370.10:FF:000005">
    <property type="entry name" value="poly(RC)-binding protein 2 isoform X1"/>
    <property type="match status" value="1"/>
</dbReference>
<keyword evidence="3" id="KW-0677">Repeat</keyword>
<dbReference type="Gene3D" id="3.30.1370.10">
    <property type="entry name" value="K Homology domain, type 1"/>
    <property type="match status" value="3"/>
</dbReference>
<dbReference type="FunFam" id="3.30.1370.10:FF:000002">
    <property type="entry name" value="poly(RC)-binding protein 2 isoform X1"/>
    <property type="match status" value="1"/>
</dbReference>